<evidence type="ECO:0000256" key="2">
    <source>
        <dbReference type="ARBA" id="ARBA00009940"/>
    </source>
</evidence>
<reference evidence="9 10" key="1">
    <citation type="submission" date="2019-09" db="EMBL/GenBank/DDBJ databases">
        <title>Bird 10,000 Genomes (B10K) Project - Family phase.</title>
        <authorList>
            <person name="Zhang G."/>
        </authorList>
    </citation>
    <scope>NUCLEOTIDE SEQUENCE [LARGE SCALE GENOMIC DNA]</scope>
    <source>
        <strain evidence="9">B10K-DU-001-36</strain>
        <tissue evidence="9">Muscle</tissue>
    </source>
</reference>
<comment type="subunit">
    <text evidence="3 5">Homodimer; homodimerization requires the C4-type zinc finger motif and decreases during mitosis in a phosphorylation-dependent manner.</text>
</comment>
<feature type="region of interest" description="Disordered" evidence="7">
    <location>
        <begin position="291"/>
        <end position="394"/>
    </location>
</feature>
<evidence type="ECO:0000256" key="3">
    <source>
        <dbReference type="ARBA" id="ARBA00047002"/>
    </source>
</evidence>
<feature type="transmembrane region" description="Helical" evidence="5">
    <location>
        <begin position="53"/>
        <end position="75"/>
    </location>
</feature>
<keyword evidence="5" id="KW-1133">Transmembrane helix</keyword>
<dbReference type="InterPro" id="IPR019273">
    <property type="entry name" value="Lunapark_Znf"/>
</dbReference>
<keyword evidence="5" id="KW-0812">Transmembrane</keyword>
<keyword evidence="5" id="KW-0472">Membrane</keyword>
<keyword evidence="10" id="KW-1185">Reference proteome</keyword>
<comment type="caution">
    <text evidence="9">The sequence shown here is derived from an EMBL/GenBank/DDBJ whole genome shotgun (WGS) entry which is preliminary data.</text>
</comment>
<feature type="transmembrane region" description="Helical" evidence="5">
    <location>
        <begin position="20"/>
        <end position="41"/>
    </location>
</feature>
<sequence length="394" mass="44606">DIKRLEEFREKNQRLQKLWVGRLLLYSSVLYLITCLIVYLWCLPDEWTARLTMTLPFFAFPLIIWCIRTLLIFFFSKRTERNNDALEDLKSQKKKILEEVMEKETYKTAKLILERFDPESSTKETELPSAGTSATPRPGQEIRQRTAAQRNASTPPPATPKQGSPKSPLPASPNVQRETPALSGLPERTAVPSLQSNVLPRRPGSPATSVPGMGLHPPGPPLARPVLPRERGVVDRVIEYLVGDGPQNRYALICQQCFSHNGMALKEEFEYIAFRCAYCFFLNPARKTRPQAPRLPDFSFEKKRTAELQPETEPLEPREREPQETEEAKESEDDVAQLVETNDTDDKSPSSEHLNDKLAEEVEKEEAENIAATEEAISESASAEQSEESLIKAE</sequence>
<feature type="non-terminal residue" evidence="9">
    <location>
        <position position="1"/>
    </location>
</feature>
<feature type="compositionally biased region" description="Low complexity" evidence="7">
    <location>
        <begin position="369"/>
        <end position="384"/>
    </location>
</feature>
<dbReference type="Pfam" id="PF10058">
    <property type="entry name" value="Zn_ribbon_10"/>
    <property type="match status" value="1"/>
</dbReference>
<feature type="compositionally biased region" description="Basic and acidic residues" evidence="7">
    <location>
        <begin position="315"/>
        <end position="328"/>
    </location>
</feature>
<dbReference type="GO" id="GO:1903373">
    <property type="term" value="P:positive regulation of endoplasmic reticulum tubular network organization"/>
    <property type="evidence" value="ECO:0007669"/>
    <property type="project" value="UniProtKB-UniRule"/>
</dbReference>
<evidence type="ECO:0000256" key="6">
    <source>
        <dbReference type="SAM" id="Coils"/>
    </source>
</evidence>
<keyword evidence="5" id="KW-0479">Metal-binding</keyword>
<dbReference type="GO" id="GO:0008270">
    <property type="term" value="F:zinc ion binding"/>
    <property type="evidence" value="ECO:0007669"/>
    <property type="project" value="UniProtKB-KW"/>
</dbReference>
<evidence type="ECO:0000256" key="1">
    <source>
        <dbReference type="ARBA" id="ARBA00004215"/>
    </source>
</evidence>
<dbReference type="Proteomes" id="UP000549157">
    <property type="component" value="Unassembled WGS sequence"/>
</dbReference>
<feature type="domain" description="Lunapark zinc ribbon" evidence="8">
    <location>
        <begin position="233"/>
        <end position="283"/>
    </location>
</feature>
<feature type="coiled-coil region" evidence="6">
    <location>
        <begin position="79"/>
        <end position="106"/>
    </location>
</feature>
<comment type="similarity">
    <text evidence="2 5">Belongs to the lunapark family.</text>
</comment>
<feature type="non-terminal residue" evidence="9">
    <location>
        <position position="394"/>
    </location>
</feature>
<name>A0A7L2K509_9PASS</name>
<dbReference type="GO" id="GO:0042802">
    <property type="term" value="F:identical protein binding"/>
    <property type="evidence" value="ECO:0007669"/>
    <property type="project" value="UniProtKB-UniRule"/>
</dbReference>
<dbReference type="EMBL" id="VWYL01002398">
    <property type="protein sequence ID" value="NXR30830.1"/>
    <property type="molecule type" value="Genomic_DNA"/>
</dbReference>
<comment type="domain">
    <text evidence="5">The C4-type zinc finger motif is necessary both for its ER three-way tubular junction localization and formation.</text>
</comment>
<evidence type="ECO:0000256" key="5">
    <source>
        <dbReference type="RuleBase" id="RU367073"/>
    </source>
</evidence>
<dbReference type="GO" id="GO:0071788">
    <property type="term" value="P:endoplasmic reticulum tubular network maintenance"/>
    <property type="evidence" value="ECO:0007669"/>
    <property type="project" value="UniProtKB-UniRule"/>
</dbReference>
<feature type="compositionally biased region" description="Basic and acidic residues" evidence="7">
    <location>
        <begin position="344"/>
        <end position="361"/>
    </location>
</feature>
<keyword evidence="5" id="KW-0256">Endoplasmic reticulum</keyword>
<dbReference type="PANTHER" id="PTHR22166:SF12">
    <property type="entry name" value="ENDOPLASMIC RETICULUM JUNCTION FORMATION PROTEIN LUNAPARK"/>
    <property type="match status" value="1"/>
</dbReference>
<proteinExistence type="inferred from homology"/>
<comment type="subcellular location">
    <subcellularLocation>
        <location evidence="1 5">Endoplasmic reticulum membrane</location>
        <topology evidence="1 5">Multi-pass membrane protein</topology>
        <orientation evidence="1 5">Cytoplasmic side</orientation>
    </subcellularLocation>
</comment>
<evidence type="ECO:0000313" key="9">
    <source>
        <dbReference type="EMBL" id="NXR30830.1"/>
    </source>
</evidence>
<gene>
    <name evidence="9" type="primary">Lnpk</name>
    <name evidence="9" type="ORF">ZOSHYP_R11889</name>
</gene>
<evidence type="ECO:0000259" key="8">
    <source>
        <dbReference type="Pfam" id="PF10058"/>
    </source>
</evidence>
<keyword evidence="6" id="KW-0175">Coiled coil</keyword>
<feature type="region of interest" description="Disordered" evidence="7">
    <location>
        <begin position="117"/>
        <end position="225"/>
    </location>
</feature>
<keyword evidence="5" id="KW-0862">Zinc</keyword>
<dbReference type="GO" id="GO:0098826">
    <property type="term" value="C:endoplasmic reticulum tubular network membrane"/>
    <property type="evidence" value="ECO:0007669"/>
    <property type="project" value="UniProtKB-UniRule"/>
</dbReference>
<dbReference type="PANTHER" id="PTHR22166">
    <property type="entry name" value="ENDOPLASMIC RETICULUM JUNCTION FORMATION PROTEIN LUNAPARK"/>
    <property type="match status" value="1"/>
</dbReference>
<dbReference type="InterPro" id="IPR040115">
    <property type="entry name" value="Lnp"/>
</dbReference>
<accession>A0A7L2K509</accession>
<evidence type="ECO:0000256" key="7">
    <source>
        <dbReference type="SAM" id="MobiDB-lite"/>
    </source>
</evidence>
<protein>
    <recommendedName>
        <fullName evidence="4 5">Endoplasmic reticulum junction formation protein lunapark</fullName>
    </recommendedName>
</protein>
<dbReference type="AlphaFoldDB" id="A0A7L2K509"/>
<evidence type="ECO:0000256" key="4">
    <source>
        <dbReference type="ARBA" id="ARBA00049772"/>
    </source>
</evidence>
<organism evidence="9 10">
    <name type="scientific">Zosterops hypoxanthus</name>
    <dbReference type="NCBI Taxonomy" id="2485327"/>
    <lineage>
        <taxon>Eukaryota</taxon>
        <taxon>Metazoa</taxon>
        <taxon>Chordata</taxon>
        <taxon>Craniata</taxon>
        <taxon>Vertebrata</taxon>
        <taxon>Euteleostomi</taxon>
        <taxon>Archelosauria</taxon>
        <taxon>Archosauria</taxon>
        <taxon>Dinosauria</taxon>
        <taxon>Saurischia</taxon>
        <taxon>Theropoda</taxon>
        <taxon>Coelurosauria</taxon>
        <taxon>Aves</taxon>
        <taxon>Neognathae</taxon>
        <taxon>Neoaves</taxon>
        <taxon>Telluraves</taxon>
        <taxon>Australaves</taxon>
        <taxon>Passeriformes</taxon>
        <taxon>Sylvioidea</taxon>
        <taxon>Zosteropidae</taxon>
        <taxon>Zosterops</taxon>
    </lineage>
</organism>
<feature type="compositionally biased region" description="Basic and acidic residues" evidence="7">
    <location>
        <begin position="117"/>
        <end position="126"/>
    </location>
</feature>
<comment type="function">
    <text evidence="5">Plays a role in determining ER morphology.</text>
</comment>
<dbReference type="OrthoDB" id="1725934at2759"/>
<keyword evidence="5" id="KW-0863">Zinc-finger</keyword>
<evidence type="ECO:0000313" key="10">
    <source>
        <dbReference type="Proteomes" id="UP000549157"/>
    </source>
</evidence>